<keyword evidence="3 5" id="KW-0119">Carbohydrate metabolism</keyword>
<comment type="catalytic activity">
    <reaction evidence="5">
        <text>alpha-L-rhamnose = beta-L-rhamnose</text>
        <dbReference type="Rhea" id="RHEA:25584"/>
        <dbReference type="ChEBI" id="CHEBI:27586"/>
        <dbReference type="ChEBI" id="CHEBI:27907"/>
        <dbReference type="EC" id="5.1.3.32"/>
    </reaction>
</comment>
<accession>A0A2S0VMX0</accession>
<reference evidence="7 8" key="1">
    <citation type="submission" date="2018-01" db="EMBL/GenBank/DDBJ databases">
        <title>Genome sequence of a Cantenovulum-like bacteria.</title>
        <authorList>
            <person name="Tan W.R."/>
            <person name="Lau N.-S."/>
            <person name="Go F."/>
            <person name="Amirul A.-A.A."/>
        </authorList>
    </citation>
    <scope>NUCLEOTIDE SEQUENCE [LARGE SCALE GENOMIC DNA]</scope>
    <source>
        <strain evidence="7 8">CCB-QB4</strain>
    </source>
</reference>
<dbReference type="Pfam" id="PF05336">
    <property type="entry name" value="rhaM"/>
    <property type="match status" value="1"/>
</dbReference>
<evidence type="ECO:0000256" key="3">
    <source>
        <dbReference type="ARBA" id="ARBA00023277"/>
    </source>
</evidence>
<dbReference type="PANTHER" id="PTHR34389:SF2">
    <property type="entry name" value="L-RHAMNOSE MUTAROTASE"/>
    <property type="match status" value="1"/>
</dbReference>
<sequence>MEKIAFVMTLLPGHEAEYEKRHDEIWPELVDALKAAGVSDYSIFHEPSSNKLFAVLKRTEDHTMEQLPLEPIVKKWWAFMADIMKTNPDNSPVVTPIEQVFHLD</sequence>
<comment type="function">
    <text evidence="5">Involved in the anomeric conversion of L-rhamnose.</text>
</comment>
<feature type="binding site" evidence="5">
    <location>
        <position position="41"/>
    </location>
    <ligand>
        <name>substrate</name>
    </ligand>
</feature>
<dbReference type="KEGG" id="cate:C2869_03445"/>
<evidence type="ECO:0000313" key="8">
    <source>
        <dbReference type="Proteomes" id="UP000244441"/>
    </source>
</evidence>
<dbReference type="NCBIfam" id="TIGR02625">
    <property type="entry name" value="YiiL_rotase"/>
    <property type="match status" value="1"/>
</dbReference>
<dbReference type="OrthoDB" id="9799608at2"/>
<comment type="pathway">
    <text evidence="5">Carbohydrate metabolism; L-rhamnose metabolism.</text>
</comment>
<keyword evidence="1 5" id="KW-0963">Cytoplasm</keyword>
<feature type="active site" description="Proton donor" evidence="5">
    <location>
        <position position="22"/>
    </location>
</feature>
<dbReference type="RefSeq" id="WP_108601622.1">
    <property type="nucleotide sequence ID" value="NZ_CP026604.1"/>
</dbReference>
<dbReference type="InterPro" id="IPR011008">
    <property type="entry name" value="Dimeric_a/b-barrel"/>
</dbReference>
<gene>
    <name evidence="5 7" type="primary">rhaM</name>
    <name evidence="7" type="ORF">C2869_03445</name>
</gene>
<evidence type="ECO:0000256" key="6">
    <source>
        <dbReference type="NCBIfam" id="TIGR02625"/>
    </source>
</evidence>
<dbReference type="InterPro" id="IPR013448">
    <property type="entry name" value="L-rhamnose_mutarotase"/>
</dbReference>
<dbReference type="HAMAP" id="MF_01663">
    <property type="entry name" value="L_rham_rotase"/>
    <property type="match status" value="1"/>
</dbReference>
<dbReference type="SUPFAM" id="SSF54909">
    <property type="entry name" value="Dimeric alpha+beta barrel"/>
    <property type="match status" value="1"/>
</dbReference>
<proteinExistence type="inferred from homology"/>
<dbReference type="AlphaFoldDB" id="A0A2S0VMX0"/>
<protein>
    <recommendedName>
        <fullName evidence="5 6">L-rhamnose mutarotase</fullName>
        <ecNumber evidence="5 6">5.1.3.32</ecNumber>
    </recommendedName>
    <alternativeName>
        <fullName evidence="5">Rhamnose 1-epimerase</fullName>
    </alternativeName>
    <alternativeName>
        <fullName evidence="5">Type-3 mutarotase</fullName>
    </alternativeName>
</protein>
<dbReference type="Gene3D" id="3.30.70.100">
    <property type="match status" value="1"/>
</dbReference>
<dbReference type="Proteomes" id="UP000244441">
    <property type="component" value="Chromosome"/>
</dbReference>
<keyword evidence="4 5" id="KW-0684">Rhamnose metabolism</keyword>
<comment type="similarity">
    <text evidence="5">Belongs to the rhamnose mutarotase family.</text>
</comment>
<dbReference type="InterPro" id="IPR008000">
    <property type="entry name" value="Rham/fucose_mutarotase"/>
</dbReference>
<name>A0A2S0VMX0_9ALTE</name>
<evidence type="ECO:0000256" key="4">
    <source>
        <dbReference type="ARBA" id="ARBA00023308"/>
    </source>
</evidence>
<keyword evidence="8" id="KW-1185">Reference proteome</keyword>
<keyword evidence="2 5" id="KW-0413">Isomerase</keyword>
<evidence type="ECO:0000256" key="2">
    <source>
        <dbReference type="ARBA" id="ARBA00023235"/>
    </source>
</evidence>
<feature type="binding site" evidence="5">
    <location>
        <position position="18"/>
    </location>
    <ligand>
        <name>substrate</name>
    </ligand>
</feature>
<evidence type="ECO:0000256" key="1">
    <source>
        <dbReference type="ARBA" id="ARBA00022490"/>
    </source>
</evidence>
<comment type="subunit">
    <text evidence="5">Homodimer.</text>
</comment>
<dbReference type="EMBL" id="CP026604">
    <property type="protein sequence ID" value="AWB65546.1"/>
    <property type="molecule type" value="Genomic_DNA"/>
</dbReference>
<dbReference type="GO" id="GO:0019301">
    <property type="term" value="P:rhamnose catabolic process"/>
    <property type="evidence" value="ECO:0007669"/>
    <property type="project" value="UniProtKB-UniRule"/>
</dbReference>
<dbReference type="EC" id="5.1.3.32" evidence="5 6"/>
<organism evidence="7 8">
    <name type="scientific">Saccharobesus litoralis</name>
    <dbReference type="NCBI Taxonomy" id="2172099"/>
    <lineage>
        <taxon>Bacteria</taxon>
        <taxon>Pseudomonadati</taxon>
        <taxon>Pseudomonadota</taxon>
        <taxon>Gammaproteobacteria</taxon>
        <taxon>Alteromonadales</taxon>
        <taxon>Alteromonadaceae</taxon>
        <taxon>Saccharobesus</taxon>
    </lineage>
</organism>
<dbReference type="GO" id="GO:0005737">
    <property type="term" value="C:cytoplasm"/>
    <property type="evidence" value="ECO:0007669"/>
    <property type="project" value="UniProtKB-SubCell"/>
</dbReference>
<evidence type="ECO:0000313" key="7">
    <source>
        <dbReference type="EMBL" id="AWB65546.1"/>
    </source>
</evidence>
<dbReference type="GO" id="GO:0062192">
    <property type="term" value="F:L-rhamnose mutarotase activity"/>
    <property type="evidence" value="ECO:0007669"/>
    <property type="project" value="UniProtKB-UniRule"/>
</dbReference>
<feature type="binding site" evidence="5">
    <location>
        <begin position="76"/>
        <end position="77"/>
    </location>
    <ligand>
        <name>substrate</name>
    </ligand>
</feature>
<dbReference type="UniPathway" id="UPA00125"/>
<comment type="subcellular location">
    <subcellularLocation>
        <location evidence="5">Cytoplasm</location>
    </subcellularLocation>
</comment>
<evidence type="ECO:0000256" key="5">
    <source>
        <dbReference type="HAMAP-Rule" id="MF_01663"/>
    </source>
</evidence>
<dbReference type="PANTHER" id="PTHR34389">
    <property type="entry name" value="L-RHAMNOSE MUTAROTASE"/>
    <property type="match status" value="1"/>
</dbReference>